<keyword evidence="3 8" id="KW-0812">Transmembrane</keyword>
<feature type="transmembrane region" description="Helical" evidence="8">
    <location>
        <begin position="373"/>
        <end position="391"/>
    </location>
</feature>
<dbReference type="InterPro" id="IPR051050">
    <property type="entry name" value="Lipid_II_flippase_MurJ/MviN"/>
</dbReference>
<comment type="caution">
    <text evidence="9">The sequence shown here is derived from an EMBL/GenBank/DDBJ whole genome shotgun (WGS) entry which is preliminary data.</text>
</comment>
<comment type="subcellular location">
    <subcellularLocation>
        <location evidence="1">Cell membrane</location>
        <topology evidence="1">Multi-pass membrane protein</topology>
    </subcellularLocation>
</comment>
<evidence type="ECO:0000256" key="8">
    <source>
        <dbReference type="SAM" id="Phobius"/>
    </source>
</evidence>
<dbReference type="PANTHER" id="PTHR47019:SF1">
    <property type="entry name" value="LIPID II FLIPPASE MURJ"/>
    <property type="match status" value="1"/>
</dbReference>
<evidence type="ECO:0000313" key="9">
    <source>
        <dbReference type="EMBL" id="GAA4413720.1"/>
    </source>
</evidence>
<keyword evidence="10" id="KW-1185">Reference proteome</keyword>
<keyword evidence="7 8" id="KW-0472">Membrane</keyword>
<evidence type="ECO:0000256" key="4">
    <source>
        <dbReference type="ARBA" id="ARBA00022960"/>
    </source>
</evidence>
<sequence length="543" mass="54930">MTARRFASGIAGAAALIAVTTLLSRVVGFARILVFADAVRAGGVGGIYQSVNALPNVLFEVAAGGILAAVAVPLIAHRLGAGQRERADHTASVLLSWTLLVLVPLAALLWLLAEPVGGWLVDDTVPGAGEVAATLLRIFAVQVPLYGLGIILTGLLHANRRFLAAALAPLASSVVVLVSYLWYGSIVEGQTAPALVSDEAIRVLGWGTTLGVVVLSVPLVVPALRTGWRWRPALRLPSEDARRVGALAGAGVVALVAQQGAVLVTMWLANHSGDGGTFPVYQYAQAVYLLPYAVLAVPVATSAFPALAARTGAGEDVTGTLSRSLNAVLVLTGLSVGVLVATAPAIGAFFALLDARRGGGTASSDALAALPGTLTAYAPGLVGFGLTALLTRALYVRGRPTDAALAAALGWAVAGLAPLLLIGAGQGPATTLRVLGISSTVGMTLSGLALVLLVRRTWGTAATRGAGRTTGALIVAAAVAVVVGDLVTHGRPLDDLAEVLVVGLGAGAAALFAGVVVLSVGDHAMMSEVLRRGRARRHGRDPA</sequence>
<feature type="transmembrane region" description="Helical" evidence="8">
    <location>
        <begin position="57"/>
        <end position="79"/>
    </location>
</feature>
<dbReference type="PRINTS" id="PR01806">
    <property type="entry name" value="VIRFACTRMVIN"/>
</dbReference>
<dbReference type="Proteomes" id="UP001500945">
    <property type="component" value="Unassembled WGS sequence"/>
</dbReference>
<feature type="transmembrane region" description="Helical" evidence="8">
    <location>
        <begin position="499"/>
        <end position="521"/>
    </location>
</feature>
<evidence type="ECO:0000313" key="10">
    <source>
        <dbReference type="Proteomes" id="UP001500945"/>
    </source>
</evidence>
<keyword evidence="4" id="KW-0133">Cell shape</keyword>
<feature type="transmembrane region" description="Helical" evidence="8">
    <location>
        <begin position="434"/>
        <end position="454"/>
    </location>
</feature>
<feature type="transmembrane region" description="Helical" evidence="8">
    <location>
        <begin position="203"/>
        <end position="224"/>
    </location>
</feature>
<proteinExistence type="predicted"/>
<gene>
    <name evidence="9" type="ORF">GCM10023168_36720</name>
</gene>
<dbReference type="Pfam" id="PF03023">
    <property type="entry name" value="MurJ"/>
    <property type="match status" value="1"/>
</dbReference>
<evidence type="ECO:0000256" key="5">
    <source>
        <dbReference type="ARBA" id="ARBA00022984"/>
    </source>
</evidence>
<organism evidence="9 10">
    <name type="scientific">Fodinibacter luteus</name>
    <dbReference type="NCBI Taxonomy" id="552064"/>
    <lineage>
        <taxon>Bacteria</taxon>
        <taxon>Bacillati</taxon>
        <taxon>Actinomycetota</taxon>
        <taxon>Actinomycetes</taxon>
        <taxon>Micrococcales</taxon>
        <taxon>Intrasporangiaceae</taxon>
        <taxon>Fodinibacter (ex Wang et al. 2009)</taxon>
    </lineage>
</organism>
<name>A0ABP8KQU0_9MICO</name>
<dbReference type="InterPro" id="IPR004268">
    <property type="entry name" value="MurJ"/>
</dbReference>
<evidence type="ECO:0000256" key="7">
    <source>
        <dbReference type="ARBA" id="ARBA00023136"/>
    </source>
</evidence>
<accession>A0ABP8KQU0</accession>
<dbReference type="RefSeq" id="WP_345208715.1">
    <property type="nucleotide sequence ID" value="NZ_BAABGM010000031.1"/>
</dbReference>
<evidence type="ECO:0000256" key="6">
    <source>
        <dbReference type="ARBA" id="ARBA00022989"/>
    </source>
</evidence>
<feature type="transmembrane region" description="Helical" evidence="8">
    <location>
        <begin position="466"/>
        <end position="487"/>
    </location>
</feature>
<evidence type="ECO:0000256" key="2">
    <source>
        <dbReference type="ARBA" id="ARBA00022475"/>
    </source>
</evidence>
<reference evidence="10" key="1">
    <citation type="journal article" date="2019" name="Int. J. Syst. Evol. Microbiol.">
        <title>The Global Catalogue of Microorganisms (GCM) 10K type strain sequencing project: providing services to taxonomists for standard genome sequencing and annotation.</title>
        <authorList>
            <consortium name="The Broad Institute Genomics Platform"/>
            <consortium name="The Broad Institute Genome Sequencing Center for Infectious Disease"/>
            <person name="Wu L."/>
            <person name="Ma J."/>
        </authorList>
    </citation>
    <scope>NUCLEOTIDE SEQUENCE [LARGE SCALE GENOMIC DNA]</scope>
    <source>
        <strain evidence="10">JCM 17809</strain>
    </source>
</reference>
<feature type="transmembrane region" description="Helical" evidence="8">
    <location>
        <begin position="244"/>
        <end position="269"/>
    </location>
</feature>
<dbReference type="PANTHER" id="PTHR47019">
    <property type="entry name" value="LIPID II FLIPPASE MURJ"/>
    <property type="match status" value="1"/>
</dbReference>
<feature type="transmembrane region" description="Helical" evidence="8">
    <location>
        <begin position="133"/>
        <end position="155"/>
    </location>
</feature>
<feature type="transmembrane region" description="Helical" evidence="8">
    <location>
        <begin position="91"/>
        <end position="113"/>
    </location>
</feature>
<keyword evidence="5" id="KW-0573">Peptidoglycan synthesis</keyword>
<keyword evidence="2" id="KW-1003">Cell membrane</keyword>
<feature type="transmembrane region" description="Helical" evidence="8">
    <location>
        <begin position="328"/>
        <end position="353"/>
    </location>
</feature>
<feature type="transmembrane region" description="Helical" evidence="8">
    <location>
        <begin position="162"/>
        <end position="183"/>
    </location>
</feature>
<feature type="transmembrane region" description="Helical" evidence="8">
    <location>
        <begin position="289"/>
        <end position="308"/>
    </location>
</feature>
<protein>
    <submittedName>
        <fullName evidence="9">Lipid II flippase MurJ</fullName>
    </submittedName>
</protein>
<keyword evidence="6 8" id="KW-1133">Transmembrane helix</keyword>
<evidence type="ECO:0000256" key="1">
    <source>
        <dbReference type="ARBA" id="ARBA00004651"/>
    </source>
</evidence>
<feature type="transmembrane region" description="Helical" evidence="8">
    <location>
        <begin position="403"/>
        <end position="422"/>
    </location>
</feature>
<evidence type="ECO:0000256" key="3">
    <source>
        <dbReference type="ARBA" id="ARBA00022692"/>
    </source>
</evidence>
<dbReference type="EMBL" id="BAABGM010000031">
    <property type="protein sequence ID" value="GAA4413720.1"/>
    <property type="molecule type" value="Genomic_DNA"/>
</dbReference>